<dbReference type="InterPro" id="IPR043133">
    <property type="entry name" value="GTP-CH-I_C/QueF"/>
</dbReference>
<accession>I4C6G6</accession>
<dbReference type="EC" id="1.7.1.13" evidence="5"/>
<dbReference type="PANTHER" id="PTHR34354">
    <property type="entry name" value="NADPH-DEPENDENT 7-CYANO-7-DEAZAGUANINE REDUCTASE"/>
    <property type="match status" value="1"/>
</dbReference>
<evidence type="ECO:0000256" key="2">
    <source>
        <dbReference type="ARBA" id="ARBA00022785"/>
    </source>
</evidence>
<comment type="similarity">
    <text evidence="5">Belongs to the GTP cyclohydrolase I family. QueF type 1 subfamily.</text>
</comment>
<dbReference type="SUPFAM" id="SSF55620">
    <property type="entry name" value="Tetrahydrobiopterin biosynthesis enzymes-like"/>
    <property type="match status" value="1"/>
</dbReference>
<keyword evidence="7" id="KW-1185">Reference proteome</keyword>
<dbReference type="UniPathway" id="UPA00392"/>
<dbReference type="PIRSF" id="PIRSF027377">
    <property type="entry name" value="Nitrile_oxidored_QueF"/>
    <property type="match status" value="1"/>
</dbReference>
<dbReference type="AlphaFoldDB" id="I4C6G6"/>
<dbReference type="GO" id="GO:0033739">
    <property type="term" value="F:preQ1 synthase activity"/>
    <property type="evidence" value="ECO:0007669"/>
    <property type="project" value="UniProtKB-UniRule"/>
</dbReference>
<keyword evidence="4 5" id="KW-0560">Oxidoreductase</keyword>
<feature type="active site" description="Thioimide intermediate" evidence="5">
    <location>
        <position position="54"/>
    </location>
</feature>
<evidence type="ECO:0000256" key="1">
    <source>
        <dbReference type="ARBA" id="ARBA00022490"/>
    </source>
</evidence>
<dbReference type="InterPro" id="IPR029500">
    <property type="entry name" value="QueF"/>
</dbReference>
<dbReference type="RefSeq" id="WP_014810299.1">
    <property type="nucleotide sequence ID" value="NC_018025.1"/>
</dbReference>
<comment type="pathway">
    <text evidence="5">tRNA modification; tRNA-queuosine biosynthesis.</text>
</comment>
<evidence type="ECO:0000313" key="6">
    <source>
        <dbReference type="EMBL" id="AFM25157.1"/>
    </source>
</evidence>
<dbReference type="PANTHER" id="PTHR34354:SF1">
    <property type="entry name" value="NADPH-DEPENDENT 7-CYANO-7-DEAZAGUANINE REDUCTASE"/>
    <property type="match status" value="1"/>
</dbReference>
<dbReference type="HOGENOM" id="CLU_102489_0_1_7"/>
<comment type="subcellular location">
    <subcellularLocation>
        <location evidence="5">Cytoplasm</location>
    </subcellularLocation>
</comment>
<organism evidence="6 7">
    <name type="scientific">Desulfomonile tiedjei (strain ATCC 49306 / DSM 6799 / DCB-1)</name>
    <dbReference type="NCBI Taxonomy" id="706587"/>
    <lineage>
        <taxon>Bacteria</taxon>
        <taxon>Pseudomonadati</taxon>
        <taxon>Thermodesulfobacteriota</taxon>
        <taxon>Desulfomonilia</taxon>
        <taxon>Desulfomonilales</taxon>
        <taxon>Desulfomonilaceae</taxon>
        <taxon>Desulfomonile</taxon>
    </lineage>
</organism>
<feature type="binding site" evidence="5">
    <location>
        <begin position="95"/>
        <end position="96"/>
    </location>
    <ligand>
        <name>substrate</name>
    </ligand>
</feature>
<dbReference type="GO" id="GO:0008616">
    <property type="term" value="P:tRNA queuosine(34) biosynthetic process"/>
    <property type="evidence" value="ECO:0007669"/>
    <property type="project" value="UniProtKB-UniRule"/>
</dbReference>
<protein>
    <recommendedName>
        <fullName evidence="5">NADPH-dependent 7-cyano-7-deazaguanine reductase</fullName>
        <ecNumber evidence="5">1.7.1.13</ecNumber>
    </recommendedName>
    <alternativeName>
        <fullName evidence="5">7-cyano-7-carbaguanine reductase</fullName>
    </alternativeName>
    <alternativeName>
        <fullName evidence="5">NADPH-dependent nitrile oxidoreductase</fullName>
    </alternativeName>
    <alternativeName>
        <fullName evidence="5">PreQ(0) reductase</fullName>
    </alternativeName>
</protein>
<evidence type="ECO:0000256" key="4">
    <source>
        <dbReference type="ARBA" id="ARBA00023002"/>
    </source>
</evidence>
<dbReference type="eggNOG" id="COG0780">
    <property type="taxonomic scope" value="Bacteria"/>
</dbReference>
<evidence type="ECO:0000256" key="5">
    <source>
        <dbReference type="HAMAP-Rule" id="MF_00818"/>
    </source>
</evidence>
<dbReference type="NCBIfam" id="TIGR03139">
    <property type="entry name" value="QueF-II"/>
    <property type="match status" value="1"/>
</dbReference>
<dbReference type="Gene3D" id="3.30.1130.10">
    <property type="match status" value="1"/>
</dbReference>
<keyword evidence="3 5" id="KW-0521">NADP</keyword>
<reference evidence="7" key="1">
    <citation type="submission" date="2012-06" db="EMBL/GenBank/DDBJ databases">
        <title>Complete sequence of chromosome of Desulfomonile tiedjei DSM 6799.</title>
        <authorList>
            <person name="Lucas S."/>
            <person name="Copeland A."/>
            <person name="Lapidus A."/>
            <person name="Glavina del Rio T."/>
            <person name="Dalin E."/>
            <person name="Tice H."/>
            <person name="Bruce D."/>
            <person name="Goodwin L."/>
            <person name="Pitluck S."/>
            <person name="Peters L."/>
            <person name="Ovchinnikova G."/>
            <person name="Zeytun A."/>
            <person name="Lu M."/>
            <person name="Kyrpides N."/>
            <person name="Mavromatis K."/>
            <person name="Ivanova N."/>
            <person name="Brettin T."/>
            <person name="Detter J.C."/>
            <person name="Han C."/>
            <person name="Larimer F."/>
            <person name="Land M."/>
            <person name="Hauser L."/>
            <person name="Markowitz V."/>
            <person name="Cheng J.-F."/>
            <person name="Hugenholtz P."/>
            <person name="Woyke T."/>
            <person name="Wu D."/>
            <person name="Spring S."/>
            <person name="Schroeder M."/>
            <person name="Brambilla E."/>
            <person name="Klenk H.-P."/>
            <person name="Eisen J.A."/>
        </authorList>
    </citation>
    <scope>NUCLEOTIDE SEQUENCE [LARGE SCALE GENOMIC DNA]</scope>
    <source>
        <strain evidence="7">ATCC 49306 / DSM 6799 / DCB-1</strain>
    </source>
</reference>
<dbReference type="Proteomes" id="UP000006055">
    <property type="component" value="Chromosome"/>
</dbReference>
<feature type="binding site" evidence="5">
    <location>
        <begin position="76"/>
        <end position="78"/>
    </location>
    <ligand>
        <name>substrate</name>
    </ligand>
</feature>
<dbReference type="STRING" id="706587.Desti_2476"/>
<evidence type="ECO:0000313" key="7">
    <source>
        <dbReference type="Proteomes" id="UP000006055"/>
    </source>
</evidence>
<dbReference type="HAMAP" id="MF_00818">
    <property type="entry name" value="QueF_type1"/>
    <property type="match status" value="1"/>
</dbReference>
<comment type="catalytic activity">
    <reaction evidence="5">
        <text>7-aminomethyl-7-carbaguanine + 2 NADP(+) = 7-cyano-7-carbaguanine + 2 NADPH + 3 H(+)</text>
        <dbReference type="Rhea" id="RHEA:13409"/>
        <dbReference type="ChEBI" id="CHEBI:15378"/>
        <dbReference type="ChEBI" id="CHEBI:45075"/>
        <dbReference type="ChEBI" id="CHEBI:57783"/>
        <dbReference type="ChEBI" id="CHEBI:58349"/>
        <dbReference type="ChEBI" id="CHEBI:58703"/>
        <dbReference type="EC" id="1.7.1.13"/>
    </reaction>
</comment>
<dbReference type="KEGG" id="dti:Desti_2476"/>
<dbReference type="InterPro" id="IPR050084">
    <property type="entry name" value="NADPH_dep_7-cyano-7-deazaG_red"/>
</dbReference>
<dbReference type="EMBL" id="CP003360">
    <property type="protein sequence ID" value="AFM25157.1"/>
    <property type="molecule type" value="Genomic_DNA"/>
</dbReference>
<comment type="function">
    <text evidence="5">Catalyzes the NADPH-dependent reduction of 7-cyano-7-deazaguanine (preQ0) to 7-aminomethyl-7-deazaguanine (preQ1).</text>
</comment>
<dbReference type="Pfam" id="PF14489">
    <property type="entry name" value="QueF"/>
    <property type="match status" value="1"/>
</dbReference>
<evidence type="ECO:0000256" key="3">
    <source>
        <dbReference type="ARBA" id="ARBA00022857"/>
    </source>
</evidence>
<name>I4C6G6_DESTA</name>
<sequence length="146" mass="16598">MSDKTIEGLTLLQKSCTTVYRDSPEDAILETFPNKYPHRNYVIEFDCPEFTSLCPITGQPDFAKIKITYIPDLKCVESKSLKIYLFSFRNCGMFHEEITNRILDDLIAACDPRWISVRGMMNPRGGIGIDVTAEYCRPGFEGPTSK</sequence>
<keyword evidence="2 5" id="KW-0671">Queuosine biosynthesis</keyword>
<dbReference type="GO" id="GO:0005737">
    <property type="term" value="C:cytoplasm"/>
    <property type="evidence" value="ECO:0007669"/>
    <property type="project" value="UniProtKB-SubCell"/>
</dbReference>
<feature type="active site" description="Proton donor" evidence="5">
    <location>
        <position position="61"/>
    </location>
</feature>
<gene>
    <name evidence="5" type="primary">queF</name>
    <name evidence="6" type="ordered locus">Desti_2476</name>
</gene>
<dbReference type="InterPro" id="IPR016856">
    <property type="entry name" value="QueF_type1"/>
</dbReference>
<proteinExistence type="inferred from homology"/>
<dbReference type="OrthoDB" id="9789995at2"/>
<keyword evidence="1 5" id="KW-0963">Cytoplasm</keyword>